<organism evidence="3 4">
    <name type="scientific">Cylindrodendrum hubeiense</name>
    <dbReference type="NCBI Taxonomy" id="595255"/>
    <lineage>
        <taxon>Eukaryota</taxon>
        <taxon>Fungi</taxon>
        <taxon>Dikarya</taxon>
        <taxon>Ascomycota</taxon>
        <taxon>Pezizomycotina</taxon>
        <taxon>Sordariomycetes</taxon>
        <taxon>Hypocreomycetidae</taxon>
        <taxon>Hypocreales</taxon>
        <taxon>Nectriaceae</taxon>
        <taxon>Cylindrodendrum</taxon>
    </lineage>
</organism>
<dbReference type="EMBL" id="JAANBB010000005">
    <property type="protein sequence ID" value="KAF7557370.1"/>
    <property type="molecule type" value="Genomic_DNA"/>
</dbReference>
<evidence type="ECO:0000313" key="4">
    <source>
        <dbReference type="Proteomes" id="UP000722485"/>
    </source>
</evidence>
<protein>
    <recommendedName>
        <fullName evidence="2">FAD dependent oxidoreductase domain-containing protein</fullName>
    </recommendedName>
</protein>
<dbReference type="Gene3D" id="3.30.9.10">
    <property type="entry name" value="D-Amino Acid Oxidase, subunit A, domain 2"/>
    <property type="match status" value="1"/>
</dbReference>
<reference evidence="3" key="1">
    <citation type="submission" date="2020-03" db="EMBL/GenBank/DDBJ databases">
        <title>Draft Genome Sequence of Cylindrodendrum hubeiense.</title>
        <authorList>
            <person name="Buettner E."/>
            <person name="Kellner H."/>
        </authorList>
    </citation>
    <scope>NUCLEOTIDE SEQUENCE</scope>
    <source>
        <strain evidence="3">IHI 201604</strain>
    </source>
</reference>
<dbReference type="AlphaFoldDB" id="A0A9P5HMT6"/>
<dbReference type="InterPro" id="IPR006076">
    <property type="entry name" value="FAD-dep_OxRdtase"/>
</dbReference>
<dbReference type="OrthoDB" id="429143at2759"/>
<dbReference type="PANTHER" id="PTHR13847:SF260">
    <property type="entry name" value="FAD DEPENDENT OXIDOREDUCTASE DOMAIN-CONTAINING PROTEIN"/>
    <property type="match status" value="1"/>
</dbReference>
<comment type="caution">
    <text evidence="3">The sequence shown here is derived from an EMBL/GenBank/DDBJ whole genome shotgun (WGS) entry which is preliminary data.</text>
</comment>
<name>A0A9P5HMT6_9HYPO</name>
<dbReference type="Proteomes" id="UP000722485">
    <property type="component" value="Unassembled WGS sequence"/>
</dbReference>
<gene>
    <name evidence="3" type="ORF">G7Z17_g682</name>
</gene>
<proteinExistence type="predicted"/>
<keyword evidence="4" id="KW-1185">Reference proteome</keyword>
<evidence type="ECO:0000313" key="3">
    <source>
        <dbReference type="EMBL" id="KAF7557370.1"/>
    </source>
</evidence>
<dbReference type="Pfam" id="PF01266">
    <property type="entry name" value="DAO"/>
    <property type="match status" value="1"/>
</dbReference>
<evidence type="ECO:0000256" key="1">
    <source>
        <dbReference type="SAM" id="MobiDB-lite"/>
    </source>
</evidence>
<dbReference type="Gene3D" id="3.50.50.60">
    <property type="entry name" value="FAD/NAD(P)-binding domain"/>
    <property type="match status" value="2"/>
</dbReference>
<accession>A0A9P5HMT6</accession>
<feature type="domain" description="FAD dependent oxidoreductase" evidence="2">
    <location>
        <begin position="59"/>
        <end position="113"/>
    </location>
</feature>
<dbReference type="GO" id="GO:0005737">
    <property type="term" value="C:cytoplasm"/>
    <property type="evidence" value="ECO:0007669"/>
    <property type="project" value="TreeGrafter"/>
</dbReference>
<dbReference type="SUPFAM" id="SSF51905">
    <property type="entry name" value="FAD/NAD(P)-binding domain"/>
    <property type="match status" value="2"/>
</dbReference>
<sequence>MTPAPSATSIQKDTEPNSTQNVFGFPKQDGYTLSHWLQEVQGNPLLNHLTTPELPQSADVVIIGSGMTGTLVAKHYIETWPEKTVVVLEAREFCSGATGRNAGHCKPDQWRGFDRYEKAFGAEQALKILENEHQTWSDLVAYVTPPEDFAGYNGLQNSFGVLLPNGGLFSINPRSTTGGPILFGGHNPGQHELERWLQKNPERRTDDGLAGFEAVTEAVQEFAESQFLGWPAAPTNHPEIYSDRWSGIIALSADGVPFIGELPGLAGQWVCAGHHGQLIIWRFRYYSGMARIFTAAPGLVKLMGGGSWADTRLPEVYQITPSRIKRLHDDYSEESSGLTRL</sequence>
<dbReference type="PANTHER" id="PTHR13847">
    <property type="entry name" value="SARCOSINE DEHYDROGENASE-RELATED"/>
    <property type="match status" value="1"/>
</dbReference>
<evidence type="ECO:0000259" key="2">
    <source>
        <dbReference type="Pfam" id="PF01266"/>
    </source>
</evidence>
<dbReference type="InterPro" id="IPR036188">
    <property type="entry name" value="FAD/NAD-bd_sf"/>
</dbReference>
<feature type="region of interest" description="Disordered" evidence="1">
    <location>
        <begin position="1"/>
        <end position="21"/>
    </location>
</feature>